<comment type="caution">
    <text evidence="1">The sequence shown here is derived from an EMBL/GenBank/DDBJ whole genome shotgun (WGS) entry which is preliminary data.</text>
</comment>
<organism evidence="1 2">
    <name type="scientific">Pleurodeles waltl</name>
    <name type="common">Iberian ribbed newt</name>
    <dbReference type="NCBI Taxonomy" id="8319"/>
    <lineage>
        <taxon>Eukaryota</taxon>
        <taxon>Metazoa</taxon>
        <taxon>Chordata</taxon>
        <taxon>Craniata</taxon>
        <taxon>Vertebrata</taxon>
        <taxon>Euteleostomi</taxon>
        <taxon>Amphibia</taxon>
        <taxon>Batrachia</taxon>
        <taxon>Caudata</taxon>
        <taxon>Salamandroidea</taxon>
        <taxon>Salamandridae</taxon>
        <taxon>Pleurodelinae</taxon>
        <taxon>Pleurodeles</taxon>
    </lineage>
</organism>
<proteinExistence type="predicted"/>
<dbReference type="AlphaFoldDB" id="A0AAV7TZS4"/>
<protein>
    <submittedName>
        <fullName evidence="1">Uncharacterized protein</fullName>
    </submittedName>
</protein>
<accession>A0AAV7TZS4</accession>
<keyword evidence="2" id="KW-1185">Reference proteome</keyword>
<feature type="non-terminal residue" evidence="1">
    <location>
        <position position="57"/>
    </location>
</feature>
<gene>
    <name evidence="1" type="ORF">NDU88_007421</name>
</gene>
<feature type="non-terminal residue" evidence="1">
    <location>
        <position position="1"/>
    </location>
</feature>
<evidence type="ECO:0000313" key="2">
    <source>
        <dbReference type="Proteomes" id="UP001066276"/>
    </source>
</evidence>
<dbReference type="Proteomes" id="UP001066276">
    <property type="component" value="Chromosome 3_2"/>
</dbReference>
<reference evidence="1" key="1">
    <citation type="journal article" date="2022" name="bioRxiv">
        <title>Sequencing and chromosome-scale assembly of the giantPleurodeles waltlgenome.</title>
        <authorList>
            <person name="Brown T."/>
            <person name="Elewa A."/>
            <person name="Iarovenko S."/>
            <person name="Subramanian E."/>
            <person name="Araus A.J."/>
            <person name="Petzold A."/>
            <person name="Susuki M."/>
            <person name="Suzuki K.-i.T."/>
            <person name="Hayashi T."/>
            <person name="Toyoda A."/>
            <person name="Oliveira C."/>
            <person name="Osipova E."/>
            <person name="Leigh N.D."/>
            <person name="Simon A."/>
            <person name="Yun M.H."/>
        </authorList>
    </citation>
    <scope>NUCLEOTIDE SEQUENCE</scope>
    <source>
        <strain evidence="1">20211129_DDA</strain>
        <tissue evidence="1">Liver</tissue>
    </source>
</reference>
<evidence type="ECO:0000313" key="1">
    <source>
        <dbReference type="EMBL" id="KAJ1182227.1"/>
    </source>
</evidence>
<sequence length="57" mass="6282">VISLCSWYSCNGGSHISHSTTDFDIGPWILVVKKRENLIYCKVEQPISIKVISGSAT</sequence>
<name>A0AAV7TZS4_PLEWA</name>
<dbReference type="EMBL" id="JANPWB010000006">
    <property type="protein sequence ID" value="KAJ1182227.1"/>
    <property type="molecule type" value="Genomic_DNA"/>
</dbReference>